<gene>
    <name evidence="2" type="ORF">H9737_03245</name>
</gene>
<dbReference type="PROSITE" id="PS51257">
    <property type="entry name" value="PROKAR_LIPOPROTEIN"/>
    <property type="match status" value="1"/>
</dbReference>
<reference evidence="2" key="1">
    <citation type="journal article" date="2021" name="PeerJ">
        <title>Extensive microbial diversity within the chicken gut microbiome revealed by metagenomics and culture.</title>
        <authorList>
            <person name="Gilroy R."/>
            <person name="Ravi A."/>
            <person name="Getino M."/>
            <person name="Pursley I."/>
            <person name="Horton D.L."/>
            <person name="Alikhan N.F."/>
            <person name="Baker D."/>
            <person name="Gharbi K."/>
            <person name="Hall N."/>
            <person name="Watson M."/>
            <person name="Adriaenssens E.M."/>
            <person name="Foster-Nyarko E."/>
            <person name="Jarju S."/>
            <person name="Secka A."/>
            <person name="Antonio M."/>
            <person name="Oren A."/>
            <person name="Chaudhuri R.R."/>
            <person name="La Ragione R."/>
            <person name="Hildebrand F."/>
            <person name="Pallen M.J."/>
        </authorList>
    </citation>
    <scope>NUCLEOTIDE SEQUENCE</scope>
    <source>
        <strain evidence="2">26628</strain>
    </source>
</reference>
<dbReference type="Proteomes" id="UP000824249">
    <property type="component" value="Unassembled WGS sequence"/>
</dbReference>
<reference evidence="2" key="2">
    <citation type="submission" date="2021-04" db="EMBL/GenBank/DDBJ databases">
        <authorList>
            <person name="Gilroy R."/>
        </authorList>
    </citation>
    <scope>NUCLEOTIDE SEQUENCE</scope>
    <source>
        <strain evidence="2">26628</strain>
    </source>
</reference>
<feature type="chain" id="PRO_5038669719" evidence="1">
    <location>
        <begin position="26"/>
        <end position="173"/>
    </location>
</feature>
<organism evidence="2 3">
    <name type="scientific">Candidatus Borkfalkia faecigallinarum</name>
    <dbReference type="NCBI Taxonomy" id="2838509"/>
    <lineage>
        <taxon>Bacteria</taxon>
        <taxon>Bacillati</taxon>
        <taxon>Bacillota</taxon>
        <taxon>Clostridia</taxon>
        <taxon>Christensenellales</taxon>
        <taxon>Christensenellaceae</taxon>
        <taxon>Candidatus Borkfalkia</taxon>
    </lineage>
</organism>
<accession>A0A9D2AQZ8</accession>
<dbReference type="EMBL" id="DXFD01000052">
    <property type="protein sequence ID" value="HIX46688.1"/>
    <property type="molecule type" value="Genomic_DNA"/>
</dbReference>
<evidence type="ECO:0000313" key="2">
    <source>
        <dbReference type="EMBL" id="HIX46688.1"/>
    </source>
</evidence>
<evidence type="ECO:0000313" key="3">
    <source>
        <dbReference type="Proteomes" id="UP000824249"/>
    </source>
</evidence>
<dbReference type="AlphaFoldDB" id="A0A9D2AQZ8"/>
<comment type="caution">
    <text evidence="2">The sequence shown here is derived from an EMBL/GenBank/DDBJ whole genome shotgun (WGS) entry which is preliminary data.</text>
</comment>
<proteinExistence type="predicted"/>
<feature type="signal peptide" evidence="1">
    <location>
        <begin position="1"/>
        <end position="25"/>
    </location>
</feature>
<sequence length="173" mass="18862">MRTFCRGACAVLCVALAWFFSIGCAGPYEPPFVWKDGFVRYAHVGWFEGSEEGENELTVLRSVKEQESFCARFPASAFGQAYAELPSLEESVADLDEAYFAENVLLVAYFPNESGSCRLRVEDLSAGEGNTLVLTVRRTVPGGIATEDIVGRAVLAGLSRDFYGGRKVLLAVL</sequence>
<protein>
    <submittedName>
        <fullName evidence="2">Uncharacterized protein</fullName>
    </submittedName>
</protein>
<keyword evidence="1" id="KW-0732">Signal</keyword>
<evidence type="ECO:0000256" key="1">
    <source>
        <dbReference type="SAM" id="SignalP"/>
    </source>
</evidence>
<name>A0A9D2AQZ8_9FIRM</name>